<evidence type="ECO:0000313" key="2">
    <source>
        <dbReference type="Proteomes" id="UP000196027"/>
    </source>
</evidence>
<name>A0A1Y0IER4_9GAMM</name>
<dbReference type="KEGG" id="ome:OLMES_3946"/>
<organism evidence="1 2">
    <name type="scientific">Oleiphilus messinensis</name>
    <dbReference type="NCBI Taxonomy" id="141451"/>
    <lineage>
        <taxon>Bacteria</taxon>
        <taxon>Pseudomonadati</taxon>
        <taxon>Pseudomonadota</taxon>
        <taxon>Gammaproteobacteria</taxon>
        <taxon>Oceanospirillales</taxon>
        <taxon>Oleiphilaceae</taxon>
        <taxon>Oleiphilus</taxon>
    </lineage>
</organism>
<keyword evidence="2" id="KW-1185">Reference proteome</keyword>
<accession>A0A1Y0IER4</accession>
<sequence length="76" mass="8417">MSKSLSAELTKALKAPVDQSRLINESKKPVTPLKTGEYLDVPIFITRVIPKEPSLSALFFIKVRAGFGKIIKHLPL</sequence>
<gene>
    <name evidence="1" type="ORF">OLMES_3946</name>
</gene>
<dbReference type="AlphaFoldDB" id="A0A1Y0IER4"/>
<dbReference type="EMBL" id="CP021425">
    <property type="protein sequence ID" value="ARU57965.1"/>
    <property type="molecule type" value="Genomic_DNA"/>
</dbReference>
<reference evidence="1 2" key="1">
    <citation type="submission" date="2017-05" db="EMBL/GenBank/DDBJ databases">
        <title>Genomic insights into alkan degradation activity of Oleiphilus messinensis.</title>
        <authorList>
            <person name="Kozyavkin S.A."/>
            <person name="Slesarev A.I."/>
            <person name="Golyshin P.N."/>
            <person name="Korzhenkov A."/>
            <person name="Golyshina O.N."/>
            <person name="Toshchakov S.V."/>
        </authorList>
    </citation>
    <scope>NUCLEOTIDE SEQUENCE [LARGE SCALE GENOMIC DNA]</scope>
    <source>
        <strain evidence="1 2">ME102</strain>
    </source>
</reference>
<protein>
    <submittedName>
        <fullName evidence="1">Uncharacterized protein</fullName>
    </submittedName>
</protein>
<proteinExistence type="predicted"/>
<dbReference type="Proteomes" id="UP000196027">
    <property type="component" value="Chromosome"/>
</dbReference>
<evidence type="ECO:0000313" key="1">
    <source>
        <dbReference type="EMBL" id="ARU57965.1"/>
    </source>
</evidence>